<reference evidence="3" key="2">
    <citation type="journal article" date="2021" name="PeerJ">
        <title>Extensive microbial diversity within the chicken gut microbiome revealed by metagenomics and culture.</title>
        <authorList>
            <person name="Gilroy R."/>
            <person name="Ravi A."/>
            <person name="Getino M."/>
            <person name="Pursley I."/>
            <person name="Horton D.L."/>
            <person name="Alikhan N.F."/>
            <person name="Baker D."/>
            <person name="Gharbi K."/>
            <person name="Hall N."/>
            <person name="Watson M."/>
            <person name="Adriaenssens E.M."/>
            <person name="Foster-Nyarko E."/>
            <person name="Jarju S."/>
            <person name="Secka A."/>
            <person name="Antonio M."/>
            <person name="Oren A."/>
            <person name="Chaudhuri R.R."/>
            <person name="La Ragione R."/>
            <person name="Hildebrand F."/>
            <person name="Pallen M.J."/>
        </authorList>
    </citation>
    <scope>NUCLEOTIDE SEQUENCE</scope>
    <source>
        <strain evidence="3">1383</strain>
    </source>
</reference>
<keyword evidence="1" id="KW-0560">Oxidoreductase</keyword>
<dbReference type="PANTHER" id="PTHR42947">
    <property type="entry name" value="COB--COM HETERODISULFIDE REDUCTASE SUBUNIT B 1"/>
    <property type="match status" value="1"/>
</dbReference>
<sequence>MKTGFYPGCSLKGSSREYAESTLALARALEMPLQEIDDWNCCGASSAHAVDKELALALPARVLALAAEQGFDEVVVPCAACYNRLSMTRHELEQHPPLKERVEDLLGKQVGQVKVLNVLQWIEKYAPGKVSEKLVRPLGRKVACYYGCLLVRPASVLGFDRTEDPQTMDRMMQEAGATPIDWAFKTECCGGGMTIPDTEAVARLSGDVLSDAAARGAEAVIVACPMCHANLDMRRREINKRLEHPVEIPVLYITQALGLAVGLSPQQLGLSRHFVPVNIF</sequence>
<gene>
    <name evidence="3" type="ORF">IAC44_06610</name>
</gene>
<proteinExistence type="predicted"/>
<name>A0A9D1HBU0_9FLAO</name>
<evidence type="ECO:0000259" key="2">
    <source>
        <dbReference type="Pfam" id="PF02754"/>
    </source>
</evidence>
<dbReference type="PANTHER" id="PTHR42947:SF1">
    <property type="entry name" value="COB--COM HETERODISULFIDE REDUCTASE SUBUNIT B 1"/>
    <property type="match status" value="1"/>
</dbReference>
<evidence type="ECO:0000256" key="1">
    <source>
        <dbReference type="ARBA" id="ARBA00023002"/>
    </source>
</evidence>
<evidence type="ECO:0000313" key="3">
    <source>
        <dbReference type="EMBL" id="HIT98490.1"/>
    </source>
</evidence>
<comment type="caution">
    <text evidence="3">The sequence shown here is derived from an EMBL/GenBank/DDBJ whole genome shotgun (WGS) entry which is preliminary data.</text>
</comment>
<dbReference type="Gene3D" id="3.40.50.11810">
    <property type="match status" value="1"/>
</dbReference>
<reference evidence="3" key="1">
    <citation type="submission" date="2020-10" db="EMBL/GenBank/DDBJ databases">
        <authorList>
            <person name="Gilroy R."/>
        </authorList>
    </citation>
    <scope>NUCLEOTIDE SEQUENCE</scope>
    <source>
        <strain evidence="3">1383</strain>
    </source>
</reference>
<dbReference type="Proteomes" id="UP000824161">
    <property type="component" value="Unassembled WGS sequence"/>
</dbReference>
<accession>A0A9D1HBU0</accession>
<dbReference type="AlphaFoldDB" id="A0A9D1HBU0"/>
<dbReference type="EMBL" id="DVLY01000166">
    <property type="protein sequence ID" value="HIT98490.1"/>
    <property type="molecule type" value="Genomic_DNA"/>
</dbReference>
<feature type="domain" description="Cysteine-rich" evidence="2">
    <location>
        <begin position="142"/>
        <end position="232"/>
    </location>
</feature>
<dbReference type="InterPro" id="IPR004017">
    <property type="entry name" value="Cys_rich_dom"/>
</dbReference>
<organism evidence="3 4">
    <name type="scientific">Candidatus Merdimorpha stercoravium</name>
    <dbReference type="NCBI Taxonomy" id="2840863"/>
    <lineage>
        <taxon>Bacteria</taxon>
        <taxon>Pseudomonadati</taxon>
        <taxon>Bacteroidota</taxon>
        <taxon>Flavobacteriia</taxon>
        <taxon>Flavobacteriales</taxon>
        <taxon>Candidatus Merdimorpha</taxon>
    </lineage>
</organism>
<dbReference type="InterPro" id="IPR051278">
    <property type="entry name" value="HdrB/HdrD_reductase"/>
</dbReference>
<dbReference type="Gene3D" id="1.20.1050.140">
    <property type="match status" value="1"/>
</dbReference>
<dbReference type="GO" id="GO:0016491">
    <property type="term" value="F:oxidoreductase activity"/>
    <property type="evidence" value="ECO:0007669"/>
    <property type="project" value="UniProtKB-KW"/>
</dbReference>
<feature type="domain" description="Cysteine-rich" evidence="2">
    <location>
        <begin position="4"/>
        <end position="85"/>
    </location>
</feature>
<evidence type="ECO:0000313" key="4">
    <source>
        <dbReference type="Proteomes" id="UP000824161"/>
    </source>
</evidence>
<dbReference type="Pfam" id="PF02754">
    <property type="entry name" value="CCG"/>
    <property type="match status" value="2"/>
</dbReference>
<protein>
    <submittedName>
        <fullName evidence="3">CoB--CoM heterodisulfide reductase iron-sulfur subunit B family protein</fullName>
    </submittedName>
</protein>